<keyword evidence="7" id="KW-0653">Protein transport</keyword>
<reference evidence="13" key="1">
    <citation type="journal article" date="2019" name="Int. J. Syst. Evol. Microbiol.">
        <title>The Global Catalogue of Microorganisms (GCM) 10K type strain sequencing project: providing services to taxonomists for standard genome sequencing and annotation.</title>
        <authorList>
            <consortium name="The Broad Institute Genomics Platform"/>
            <consortium name="The Broad Institute Genome Sequencing Center for Infectious Disease"/>
            <person name="Wu L."/>
            <person name="Ma J."/>
        </authorList>
    </citation>
    <scope>NUCLEOTIDE SEQUENCE [LARGE SCALE GENOMIC DNA]</scope>
    <source>
        <strain evidence="13">KCTC 42644</strain>
    </source>
</reference>
<proteinExistence type="inferred from homology"/>
<dbReference type="NCBIfam" id="TIGR01352">
    <property type="entry name" value="tonB_Cterm"/>
    <property type="match status" value="1"/>
</dbReference>
<evidence type="ECO:0000256" key="7">
    <source>
        <dbReference type="ARBA" id="ARBA00022927"/>
    </source>
</evidence>
<dbReference type="PANTHER" id="PTHR33446">
    <property type="entry name" value="PROTEIN TONB-RELATED"/>
    <property type="match status" value="1"/>
</dbReference>
<evidence type="ECO:0000256" key="2">
    <source>
        <dbReference type="ARBA" id="ARBA00006555"/>
    </source>
</evidence>
<dbReference type="Gene3D" id="3.30.1150.10">
    <property type="match status" value="1"/>
</dbReference>
<evidence type="ECO:0000256" key="6">
    <source>
        <dbReference type="ARBA" id="ARBA00022692"/>
    </source>
</evidence>
<evidence type="ECO:0000256" key="8">
    <source>
        <dbReference type="ARBA" id="ARBA00022989"/>
    </source>
</evidence>
<keyword evidence="4" id="KW-1003">Cell membrane</keyword>
<evidence type="ECO:0000256" key="3">
    <source>
        <dbReference type="ARBA" id="ARBA00022448"/>
    </source>
</evidence>
<evidence type="ECO:0000256" key="10">
    <source>
        <dbReference type="SAM" id="Phobius"/>
    </source>
</evidence>
<keyword evidence="9 10" id="KW-0472">Membrane</keyword>
<dbReference type="PANTHER" id="PTHR33446:SF2">
    <property type="entry name" value="PROTEIN TONB"/>
    <property type="match status" value="1"/>
</dbReference>
<dbReference type="EMBL" id="JBHRXV010000003">
    <property type="protein sequence ID" value="MFC3711835.1"/>
    <property type="molecule type" value="Genomic_DNA"/>
</dbReference>
<keyword evidence="8 10" id="KW-1133">Transmembrane helix</keyword>
<evidence type="ECO:0000256" key="4">
    <source>
        <dbReference type="ARBA" id="ARBA00022475"/>
    </source>
</evidence>
<comment type="subcellular location">
    <subcellularLocation>
        <location evidence="1">Cell inner membrane</location>
        <topology evidence="1">Single-pass membrane protein</topology>
        <orientation evidence="1">Periplasmic side</orientation>
    </subcellularLocation>
</comment>
<keyword evidence="6 10" id="KW-0812">Transmembrane</keyword>
<sequence length="215" mass="22615">MPIVANGYTGARSGTGLLITVAIHAALGAALLSLGVVSIPNVTRTEPIKIRNIPVTPPEKVTPPVMPDQVDLVFAPPVVNIAPDLPPAPSTGLTSVDVPPNLPPVAVGPLVDPAPPAPVMVLARLDSRFAARFQPPYPASSERAEEEGVVMVRVRIGTDGRVLAAELKASSGHARLDEAAVAHARRAWRFTPATRDGVPVESWREVPVRFELVNG</sequence>
<dbReference type="InterPro" id="IPR037682">
    <property type="entry name" value="TonB_C"/>
</dbReference>
<evidence type="ECO:0000259" key="11">
    <source>
        <dbReference type="PROSITE" id="PS52015"/>
    </source>
</evidence>
<evidence type="ECO:0000256" key="5">
    <source>
        <dbReference type="ARBA" id="ARBA00022519"/>
    </source>
</evidence>
<comment type="caution">
    <text evidence="12">The sequence shown here is derived from an EMBL/GenBank/DDBJ whole genome shotgun (WGS) entry which is preliminary data.</text>
</comment>
<evidence type="ECO:0000256" key="1">
    <source>
        <dbReference type="ARBA" id="ARBA00004383"/>
    </source>
</evidence>
<comment type="similarity">
    <text evidence="2">Belongs to the TonB family.</text>
</comment>
<dbReference type="SUPFAM" id="SSF74653">
    <property type="entry name" value="TolA/TonB C-terminal domain"/>
    <property type="match status" value="1"/>
</dbReference>
<gene>
    <name evidence="12" type="ORF">ACFOMD_04590</name>
</gene>
<keyword evidence="5" id="KW-0997">Cell inner membrane</keyword>
<protein>
    <submittedName>
        <fullName evidence="12">Energy transducer TonB</fullName>
    </submittedName>
</protein>
<dbReference type="InterPro" id="IPR051045">
    <property type="entry name" value="TonB-dependent_transducer"/>
</dbReference>
<organism evidence="12 13">
    <name type="scientific">Sphingoaurantiacus capsulatus</name>
    <dbReference type="NCBI Taxonomy" id="1771310"/>
    <lineage>
        <taxon>Bacteria</taxon>
        <taxon>Pseudomonadati</taxon>
        <taxon>Pseudomonadota</taxon>
        <taxon>Alphaproteobacteria</taxon>
        <taxon>Sphingomonadales</taxon>
        <taxon>Sphingosinicellaceae</taxon>
        <taxon>Sphingoaurantiacus</taxon>
    </lineage>
</organism>
<dbReference type="PROSITE" id="PS52015">
    <property type="entry name" value="TONB_CTD"/>
    <property type="match status" value="1"/>
</dbReference>
<keyword evidence="13" id="KW-1185">Reference proteome</keyword>
<keyword evidence="3" id="KW-0813">Transport</keyword>
<feature type="transmembrane region" description="Helical" evidence="10">
    <location>
        <begin position="17"/>
        <end position="39"/>
    </location>
</feature>
<dbReference type="InterPro" id="IPR006260">
    <property type="entry name" value="TonB/TolA_C"/>
</dbReference>
<evidence type="ECO:0000256" key="9">
    <source>
        <dbReference type="ARBA" id="ARBA00023136"/>
    </source>
</evidence>
<dbReference type="Pfam" id="PF03544">
    <property type="entry name" value="TonB_C"/>
    <property type="match status" value="1"/>
</dbReference>
<name>A0ABV7X6R8_9SPHN</name>
<dbReference type="Proteomes" id="UP001595615">
    <property type="component" value="Unassembled WGS sequence"/>
</dbReference>
<evidence type="ECO:0000313" key="12">
    <source>
        <dbReference type="EMBL" id="MFC3711835.1"/>
    </source>
</evidence>
<feature type="domain" description="TonB C-terminal" evidence="11">
    <location>
        <begin position="122"/>
        <end position="215"/>
    </location>
</feature>
<dbReference type="RefSeq" id="WP_380857526.1">
    <property type="nucleotide sequence ID" value="NZ_JBHRXV010000003.1"/>
</dbReference>
<accession>A0ABV7X6R8</accession>
<evidence type="ECO:0000313" key="13">
    <source>
        <dbReference type="Proteomes" id="UP001595615"/>
    </source>
</evidence>